<evidence type="ECO:0000313" key="2">
    <source>
        <dbReference type="EMBL" id="AJE16742.1"/>
    </source>
</evidence>
<keyword evidence="1" id="KW-0732">Signal</keyword>
<keyword evidence="5" id="KW-1185">Reference proteome</keyword>
<reference evidence="2 4" key="3">
    <citation type="journal article" name="Genome Announc.">
        <title>Complete Genome Sequence of Pseudomonas balearica DSM 6083T.</title>
        <authorList>
            <person name="Bennasar-Figueras A."/>
            <person name="Salva-Serra F."/>
            <person name="Jaen-Luchoro D."/>
            <person name="Segui C."/>
            <person name="Aliaga F."/>
            <person name="Busquets A."/>
            <person name="Gomila M."/>
            <person name="Moore E.R."/>
            <person name="Lalucat J."/>
        </authorList>
    </citation>
    <scope>NUCLEOTIDE SEQUENCE [LARGE SCALE GENOMIC DNA]</scope>
    <source>
        <strain evidence="4">DSM 6083</strain>
        <strain evidence="2">DSM6083</strain>
    </source>
</reference>
<dbReference type="Proteomes" id="UP000031271">
    <property type="component" value="Chromosome"/>
</dbReference>
<feature type="signal peptide" evidence="1">
    <location>
        <begin position="1"/>
        <end position="19"/>
    </location>
</feature>
<evidence type="ECO:0000313" key="3">
    <source>
        <dbReference type="EMBL" id="SDM75332.1"/>
    </source>
</evidence>
<gene>
    <name evidence="2" type="ORF">CL52_17480</name>
    <name evidence="3" type="ORF">SAMN05660875_108157</name>
</gene>
<dbReference type="AlphaFoldDB" id="A0A8D4C8A0"/>
<protein>
    <recommendedName>
        <fullName evidence="6">DUF2796 domain-containing protein</fullName>
    </recommendedName>
</protein>
<reference evidence="4" key="1">
    <citation type="submission" date="2014-03" db="EMBL/GenBank/DDBJ databases">
        <title>Complete genome of Pseudomonas balearica DSM 6083T, a sewage water isolate from an enrichment with 2-methylnaphthalene.</title>
        <authorList>
            <person name="Salva-Serra F."/>
            <person name="Jaen-Luchoro D."/>
            <person name="Busquets A."/>
            <person name="Pena A."/>
            <person name="Gomila M."/>
            <person name="Bosch R."/>
            <person name="Nogales B."/>
            <person name="Garcia-Valdes E."/>
            <person name="Lalucat J."/>
            <person name="Bennasar A."/>
        </authorList>
    </citation>
    <scope>NUCLEOTIDE SEQUENCE [LARGE SCALE GENOMIC DNA]</scope>
    <source>
        <strain evidence="4">DSM 6083</strain>
    </source>
</reference>
<dbReference type="Pfam" id="PF10986">
    <property type="entry name" value="ZrgA"/>
    <property type="match status" value="1"/>
</dbReference>
<dbReference type="RefSeq" id="WP_041110265.1">
    <property type="nucleotide sequence ID" value="NZ_CP007511.1"/>
</dbReference>
<sequence>MRQLIAFSTLVLLPVLAQAHEHTQEQAEHDAAATHAALHAHEHGVAELDVAFEGTRLDLELRSPAINLLGFEHAPAGEPDERRIAAVSGDLQQPQRLFGIPAQAGCAVSEQEIDSSLLGSNHAGYNREGTSRAADDNSHSDILARYRLLCTEPTKLTQLDLSALFAGYPGLERVRVQLIGPGGQRAAELGLRAATLEF</sequence>
<proteinExistence type="predicted"/>
<organism evidence="2 4">
    <name type="scientific">Stutzerimonas balearica DSM 6083</name>
    <dbReference type="NCBI Taxonomy" id="1123016"/>
    <lineage>
        <taxon>Bacteria</taxon>
        <taxon>Pseudomonadati</taxon>
        <taxon>Pseudomonadota</taxon>
        <taxon>Gammaproteobacteria</taxon>
        <taxon>Pseudomonadales</taxon>
        <taxon>Pseudomonadaceae</taxon>
        <taxon>Stutzerimonas</taxon>
    </lineage>
</organism>
<dbReference type="EMBL" id="CP007511">
    <property type="protein sequence ID" value="AJE16742.1"/>
    <property type="molecule type" value="Genomic_DNA"/>
</dbReference>
<evidence type="ECO:0000256" key="1">
    <source>
        <dbReference type="SAM" id="SignalP"/>
    </source>
</evidence>
<dbReference type="InterPro" id="IPR021253">
    <property type="entry name" value="ZrgA-like"/>
</dbReference>
<dbReference type="Proteomes" id="UP000182276">
    <property type="component" value="Unassembled WGS sequence"/>
</dbReference>
<dbReference type="EMBL" id="FNHO01000008">
    <property type="protein sequence ID" value="SDM75332.1"/>
    <property type="molecule type" value="Genomic_DNA"/>
</dbReference>
<reference evidence="3 5" key="2">
    <citation type="submission" date="2016-10" db="EMBL/GenBank/DDBJ databases">
        <authorList>
            <person name="Varghese N."/>
            <person name="Submissions S."/>
        </authorList>
    </citation>
    <scope>NUCLEOTIDE SEQUENCE [LARGE SCALE GENOMIC DNA]</scope>
    <source>
        <strain evidence="3 5">DSM 6083</strain>
    </source>
</reference>
<evidence type="ECO:0008006" key="6">
    <source>
        <dbReference type="Google" id="ProtNLM"/>
    </source>
</evidence>
<name>A0A8D4C8A0_9GAMM</name>
<evidence type="ECO:0000313" key="4">
    <source>
        <dbReference type="Proteomes" id="UP000031271"/>
    </source>
</evidence>
<evidence type="ECO:0000313" key="5">
    <source>
        <dbReference type="Proteomes" id="UP000182276"/>
    </source>
</evidence>
<feature type="chain" id="PRO_5033984552" description="DUF2796 domain-containing protein" evidence="1">
    <location>
        <begin position="20"/>
        <end position="198"/>
    </location>
</feature>
<accession>A0A8D4C8A0</accession>
<dbReference type="KEGG" id="pbm:CL52_17480"/>
<dbReference type="GeneID" id="77261674"/>